<keyword evidence="5" id="KW-0560">Oxidoreductase</keyword>
<accession>A0ABN6MP04</accession>
<name>A0ABN6MP04_9BACT</name>
<evidence type="ECO:0000256" key="4">
    <source>
        <dbReference type="ARBA" id="ARBA00022833"/>
    </source>
</evidence>
<dbReference type="PIRSF" id="PIRSF006157">
    <property type="entry name" value="Doxgns_DODA"/>
    <property type="match status" value="1"/>
</dbReference>
<dbReference type="SUPFAM" id="SSF53213">
    <property type="entry name" value="LigB-like"/>
    <property type="match status" value="1"/>
</dbReference>
<evidence type="ECO:0000259" key="6">
    <source>
        <dbReference type="Pfam" id="PF02900"/>
    </source>
</evidence>
<proteinExistence type="inferred from homology"/>
<evidence type="ECO:0000256" key="3">
    <source>
        <dbReference type="ARBA" id="ARBA00022723"/>
    </source>
</evidence>
<protein>
    <submittedName>
        <fullName evidence="7">Dioxygenase</fullName>
    </submittedName>
</protein>
<keyword evidence="3" id="KW-0479">Metal-binding</keyword>
<dbReference type="CDD" id="cd07363">
    <property type="entry name" value="45_DOPA_Dioxygenase"/>
    <property type="match status" value="1"/>
</dbReference>
<dbReference type="InterPro" id="IPR014436">
    <property type="entry name" value="Extradiol_dOase_DODA"/>
</dbReference>
<evidence type="ECO:0000313" key="7">
    <source>
        <dbReference type="EMBL" id="BDG02769.1"/>
    </source>
</evidence>
<comment type="similarity">
    <text evidence="2">Belongs to the DODA-type extradiol aromatic ring-opening dioxygenase family.</text>
</comment>
<evidence type="ECO:0000313" key="8">
    <source>
        <dbReference type="Proteomes" id="UP001162891"/>
    </source>
</evidence>
<dbReference type="GO" id="GO:0051213">
    <property type="term" value="F:dioxygenase activity"/>
    <property type="evidence" value="ECO:0007669"/>
    <property type="project" value="UniProtKB-KW"/>
</dbReference>
<keyword evidence="7" id="KW-0223">Dioxygenase</keyword>
<dbReference type="EMBL" id="AP025591">
    <property type="protein sequence ID" value="BDG02769.1"/>
    <property type="molecule type" value="Genomic_DNA"/>
</dbReference>
<dbReference type="PANTHER" id="PTHR30096:SF0">
    <property type="entry name" value="4,5-DOPA DIOXYGENASE EXTRADIOL-LIKE PROTEIN"/>
    <property type="match status" value="1"/>
</dbReference>
<evidence type="ECO:0000256" key="1">
    <source>
        <dbReference type="ARBA" id="ARBA00001947"/>
    </source>
</evidence>
<dbReference type="PANTHER" id="PTHR30096">
    <property type="entry name" value="4,5-DOPA DIOXYGENASE EXTRADIOL-LIKE PROTEIN"/>
    <property type="match status" value="1"/>
</dbReference>
<evidence type="ECO:0000256" key="2">
    <source>
        <dbReference type="ARBA" id="ARBA00007581"/>
    </source>
</evidence>
<organism evidence="7 8">
    <name type="scientific">Anaeromyxobacter oryzae</name>
    <dbReference type="NCBI Taxonomy" id="2918170"/>
    <lineage>
        <taxon>Bacteria</taxon>
        <taxon>Pseudomonadati</taxon>
        <taxon>Myxococcota</taxon>
        <taxon>Myxococcia</taxon>
        <taxon>Myxococcales</taxon>
        <taxon>Cystobacterineae</taxon>
        <taxon>Anaeromyxobacteraceae</taxon>
        <taxon>Anaeromyxobacter</taxon>
    </lineage>
</organism>
<reference evidence="8" key="1">
    <citation type="journal article" date="2022" name="Int. J. Syst. Evol. Microbiol.">
        <title>Anaeromyxobacter oryzae sp. nov., Anaeromyxobacter diazotrophicus sp. nov. and Anaeromyxobacter paludicola sp. nov., isolated from paddy soils.</title>
        <authorList>
            <person name="Itoh H."/>
            <person name="Xu Z."/>
            <person name="Mise K."/>
            <person name="Masuda Y."/>
            <person name="Ushijima N."/>
            <person name="Hayakawa C."/>
            <person name="Shiratori Y."/>
            <person name="Senoo K."/>
        </authorList>
    </citation>
    <scope>NUCLEOTIDE SEQUENCE [LARGE SCALE GENOMIC DNA]</scope>
    <source>
        <strain evidence="8">Red232</strain>
    </source>
</reference>
<dbReference type="Pfam" id="PF02900">
    <property type="entry name" value="LigB"/>
    <property type="match status" value="1"/>
</dbReference>
<feature type="domain" description="Extradiol ring-cleavage dioxygenase class III enzyme subunit B" evidence="6">
    <location>
        <begin position="36"/>
        <end position="249"/>
    </location>
</feature>
<dbReference type="InterPro" id="IPR004183">
    <property type="entry name" value="Xdiol_dOase_suB"/>
</dbReference>
<dbReference type="Proteomes" id="UP001162891">
    <property type="component" value="Chromosome"/>
</dbReference>
<comment type="cofactor">
    <cofactor evidence="1">
        <name>Zn(2+)</name>
        <dbReference type="ChEBI" id="CHEBI:29105"/>
    </cofactor>
</comment>
<keyword evidence="4" id="KW-0862">Zinc</keyword>
<evidence type="ECO:0000256" key="5">
    <source>
        <dbReference type="ARBA" id="ARBA00023002"/>
    </source>
</evidence>
<gene>
    <name evidence="7" type="ORF">AMOR_17650</name>
</gene>
<dbReference type="RefSeq" id="WP_248360457.1">
    <property type="nucleotide sequence ID" value="NZ_AP025591.1"/>
</dbReference>
<sequence>MASCEASRAPVLFVSHGAPTVALDPGAFGADLASFAARLPRPRAILAVSAHWTTGSEIRITGAARNKLVYDFSGFPPEMYELRWPAPGAPDVAARAVSHLEAAGFRARLDPSRGLDHGVWVPLRIAWPQADVPVVQASLPQVPPAALVQVGAALAPLREEGVLLLFTGGVVHNLMQLRWDAPEGPAAEPWAAAFDAWVAARLDPLDVAGLARWREDAPHAALAAPTSEHLDPLLVAIGAAQHGDVPTTIHAGFTFGTLSMRSIAFLPPGGPAATTEARKEQAS</sequence>
<keyword evidence="8" id="KW-1185">Reference proteome</keyword>
<dbReference type="Gene3D" id="3.40.830.10">
    <property type="entry name" value="LigB-like"/>
    <property type="match status" value="1"/>
</dbReference>